<dbReference type="Pfam" id="PF01645">
    <property type="entry name" value="Glu_synthase"/>
    <property type="match status" value="1"/>
</dbReference>
<evidence type="ECO:0000313" key="6">
    <source>
        <dbReference type="Proteomes" id="UP000245380"/>
    </source>
</evidence>
<evidence type="ECO:0000313" key="5">
    <source>
        <dbReference type="EMBL" id="PWI56797.1"/>
    </source>
</evidence>
<dbReference type="SUPFAM" id="SSF51395">
    <property type="entry name" value="FMN-linked oxidoreductases"/>
    <property type="match status" value="1"/>
</dbReference>
<reference evidence="5 6" key="1">
    <citation type="submission" date="2016-11" db="EMBL/GenBank/DDBJ databases">
        <title>Comparative genomics of Acidibacillus ferroxidans species.</title>
        <authorList>
            <person name="Oliveira G."/>
            <person name="Nunes G."/>
            <person name="Oliveira R."/>
            <person name="Araujo F."/>
            <person name="Salim A."/>
            <person name="Scholte L."/>
            <person name="Morais D."/>
            <person name="Nancucheo I."/>
            <person name="Johnson D.B."/>
            <person name="Grail B."/>
            <person name="Bittencourt J."/>
            <person name="Valadares R."/>
        </authorList>
    </citation>
    <scope>NUCLEOTIDE SEQUENCE [LARGE SCALE GENOMIC DNA]</scope>
    <source>
        <strain evidence="5 6">Y002</strain>
    </source>
</reference>
<dbReference type="EMBL" id="MPDK01000026">
    <property type="protein sequence ID" value="PWI56797.1"/>
    <property type="molecule type" value="Genomic_DNA"/>
</dbReference>
<dbReference type="PIRSF" id="PIRSF006429">
    <property type="entry name" value="GOGAT_lg_2"/>
    <property type="match status" value="1"/>
</dbReference>
<evidence type="ECO:0000259" key="4">
    <source>
        <dbReference type="Pfam" id="PF01645"/>
    </source>
</evidence>
<sequence length="469" mass="50912">MYDTFWGIPSWLWLIVLLVVLGGTLASLLFPLWLRRFLNQQIDQTVTRLFTEAYTKNLLEGVNAVRKVGIQTTVENELRAHTPEPLSKPIGTHRNFPDFDGLLFSPVQLSVQPLDHTVPISLETKIGKHAEKPMILSMPMMVTAMGYGVSISKPFIHAIAKGTALANTAMNAGQGPVLSELREYARHMIVQYHGAPWRPSEEALRAADMIEIRYGQGANVGCGTVVPKKTLTREIMSDMGFSPDEPLQDLYIPVGIPGIHSLADLKQLVHYLRKAGRGVPIALKMAAGLDLERNIEMAVKAGVDVIVIDGAQGGTHSSPAILVDDFGLPTLSALCRAEQFLCQKDLRDQVDLVISGGIRTPGDILKALALGADGVYMGTAALFAATHTQITKALPFEPPTQLAFADGSLFEQYDVEKGAQSLANYLRSCSEEMKVGVRAVGKKSVHDVSKSDLMAWDAEAARVAGVPLI</sequence>
<keyword evidence="6" id="KW-1185">Reference proteome</keyword>
<dbReference type="GO" id="GO:0015930">
    <property type="term" value="F:glutamate synthase activity"/>
    <property type="evidence" value="ECO:0007669"/>
    <property type="project" value="InterPro"/>
</dbReference>
<dbReference type="InterPro" id="IPR002932">
    <property type="entry name" value="Glu_synthdom"/>
</dbReference>
<dbReference type="AlphaFoldDB" id="A0A2U3D693"/>
<dbReference type="OrthoDB" id="9758182at2"/>
<evidence type="ECO:0000256" key="3">
    <source>
        <dbReference type="SAM" id="Phobius"/>
    </source>
</evidence>
<organism evidence="5 6">
    <name type="scientific">Sulfoacidibacillus thermotolerans</name>
    <name type="common">Acidibacillus sulfuroxidans</name>
    <dbReference type="NCBI Taxonomy" id="1765684"/>
    <lineage>
        <taxon>Bacteria</taxon>
        <taxon>Bacillati</taxon>
        <taxon>Bacillota</taxon>
        <taxon>Bacilli</taxon>
        <taxon>Bacillales</taxon>
        <taxon>Alicyclobacillaceae</taxon>
        <taxon>Sulfoacidibacillus</taxon>
    </lineage>
</organism>
<name>A0A2U3D693_SULT2</name>
<keyword evidence="3" id="KW-1133">Transmembrane helix</keyword>
<dbReference type="InterPro" id="IPR024188">
    <property type="entry name" value="GltB"/>
</dbReference>
<comment type="similarity">
    <text evidence="1 2">Belongs to the glutamate synthase family.</text>
</comment>
<keyword evidence="3" id="KW-0472">Membrane</keyword>
<feature type="domain" description="Glutamate synthase" evidence="4">
    <location>
        <begin position="127"/>
        <end position="441"/>
    </location>
</feature>
<feature type="transmembrane region" description="Helical" evidence="3">
    <location>
        <begin position="12"/>
        <end position="34"/>
    </location>
</feature>
<evidence type="ECO:0000256" key="2">
    <source>
        <dbReference type="PIRNR" id="PIRNR006429"/>
    </source>
</evidence>
<dbReference type="InterPro" id="IPR013785">
    <property type="entry name" value="Aldolase_TIM"/>
</dbReference>
<comment type="caution">
    <text evidence="5">The sequence shown here is derived from an EMBL/GenBank/DDBJ whole genome shotgun (WGS) entry which is preliminary data.</text>
</comment>
<protein>
    <recommendedName>
        <fullName evidence="4">Glutamate synthase domain-containing protein</fullName>
    </recommendedName>
</protein>
<dbReference type="PANTHER" id="PTHR43819:SF1">
    <property type="entry name" value="ARCHAEAL-TYPE GLUTAMATE SYNTHASE [NADPH]"/>
    <property type="match status" value="1"/>
</dbReference>
<evidence type="ECO:0000256" key="1">
    <source>
        <dbReference type="ARBA" id="ARBA00009716"/>
    </source>
</evidence>
<dbReference type="Gene3D" id="3.20.20.70">
    <property type="entry name" value="Aldolase class I"/>
    <property type="match status" value="1"/>
</dbReference>
<keyword evidence="3" id="KW-0812">Transmembrane</keyword>
<dbReference type="Proteomes" id="UP000245380">
    <property type="component" value="Unassembled WGS sequence"/>
</dbReference>
<dbReference type="PANTHER" id="PTHR43819">
    <property type="entry name" value="ARCHAEAL-TYPE GLUTAMATE SYNTHASE [NADPH]"/>
    <property type="match status" value="1"/>
</dbReference>
<accession>A0A2U3D693</accession>
<gene>
    <name evidence="5" type="ORF">BM613_11915</name>
</gene>
<dbReference type="CDD" id="cd02808">
    <property type="entry name" value="GltS_FMN"/>
    <property type="match status" value="1"/>
</dbReference>
<proteinExistence type="inferred from homology"/>
<dbReference type="GO" id="GO:0006537">
    <property type="term" value="P:glutamate biosynthetic process"/>
    <property type="evidence" value="ECO:0007669"/>
    <property type="project" value="InterPro"/>
</dbReference>